<evidence type="ECO:0000256" key="3">
    <source>
        <dbReference type="ARBA" id="ARBA00022989"/>
    </source>
</evidence>
<reference evidence="7 8" key="1">
    <citation type="journal article" date="2016" name="Proc. Natl. Acad. Sci. U.S.A.">
        <title>Comparative genomics of biotechnologically important yeasts.</title>
        <authorList>
            <person name="Riley R."/>
            <person name="Haridas S."/>
            <person name="Wolfe K.H."/>
            <person name="Lopes M.R."/>
            <person name="Hittinger C.T."/>
            <person name="Goeker M."/>
            <person name="Salamov A.A."/>
            <person name="Wisecaver J.H."/>
            <person name="Long T.M."/>
            <person name="Calvey C.H."/>
            <person name="Aerts A.L."/>
            <person name="Barry K.W."/>
            <person name="Choi C."/>
            <person name="Clum A."/>
            <person name="Coughlan A.Y."/>
            <person name="Deshpande S."/>
            <person name="Douglass A.P."/>
            <person name="Hanson S.J."/>
            <person name="Klenk H.-P."/>
            <person name="LaButti K.M."/>
            <person name="Lapidus A."/>
            <person name="Lindquist E.A."/>
            <person name="Lipzen A.M."/>
            <person name="Meier-Kolthoff J.P."/>
            <person name="Ohm R.A."/>
            <person name="Otillar R.P."/>
            <person name="Pangilinan J.L."/>
            <person name="Peng Y."/>
            <person name="Rokas A."/>
            <person name="Rosa C.A."/>
            <person name="Scheuner C."/>
            <person name="Sibirny A.A."/>
            <person name="Slot J.C."/>
            <person name="Stielow J.B."/>
            <person name="Sun H."/>
            <person name="Kurtzman C.P."/>
            <person name="Blackwell M."/>
            <person name="Grigoriev I.V."/>
            <person name="Jeffries T.W."/>
        </authorList>
    </citation>
    <scope>NUCLEOTIDE SEQUENCE [LARGE SCALE GENOMIC DNA]</scope>
    <source>
        <strain evidence="7 8">NRRL Y-11557</strain>
    </source>
</reference>
<comment type="function">
    <text evidence="5">Plays a key role in early steps of protein N-linked glycosylation by being involved in the conversion of polyprenol into dolichol. Acts as a polyprenal reductase that mediates the reduction of polyprenal into dolichal in a NADP-dependent mechanism. Dolichols are required for the synthesis of dolichol-linked monosaccharides and the oligosaccharide precursor used for N-glycosylation.</text>
</comment>
<comment type="subcellular location">
    <subcellularLocation>
        <location evidence="1">Endomembrane system</location>
        <topology evidence="1">Multi-pass membrane protein</topology>
    </subcellularLocation>
    <subcellularLocation>
        <location evidence="5">Endoplasmic reticulum membrane</location>
    </subcellularLocation>
</comment>
<evidence type="ECO:0000313" key="8">
    <source>
        <dbReference type="Proteomes" id="UP000094385"/>
    </source>
</evidence>
<keyword evidence="4 5" id="KW-0472">Membrane</keyword>
<gene>
    <name evidence="7" type="ORF">LIPSTDRAFT_170729</name>
</gene>
<dbReference type="GO" id="GO:0003865">
    <property type="term" value="F:3-oxo-5-alpha-steroid 4-dehydrogenase activity"/>
    <property type="evidence" value="ECO:0007669"/>
    <property type="project" value="TreeGrafter"/>
</dbReference>
<keyword evidence="5" id="KW-0256">Endoplasmic reticulum</keyword>
<dbReference type="OrthoDB" id="541710at2759"/>
<dbReference type="AlphaFoldDB" id="A0A1E3PZ82"/>
<feature type="transmembrane region" description="Helical" evidence="5">
    <location>
        <begin position="74"/>
        <end position="96"/>
    </location>
</feature>
<protein>
    <recommendedName>
        <fullName evidence="5">Polyprenal reductase</fullName>
        <ecNumber evidence="5">1.3.1.94</ecNumber>
    </recommendedName>
</protein>
<feature type="domain" description="3-oxo-5-alpha-steroid 4-dehydrogenase C-terminal" evidence="6">
    <location>
        <begin position="211"/>
        <end position="315"/>
    </location>
</feature>
<comment type="caution">
    <text evidence="5">Lacks conserved residue(s) required for the propagation of feature annotation.</text>
</comment>
<comment type="pathway">
    <text evidence="5">Protein modification; protein glycosylation.</text>
</comment>
<evidence type="ECO:0000256" key="4">
    <source>
        <dbReference type="ARBA" id="ARBA00023136"/>
    </source>
</evidence>
<dbReference type="Proteomes" id="UP000094385">
    <property type="component" value="Unassembled WGS sequence"/>
</dbReference>
<proteinExistence type="inferred from homology"/>
<evidence type="ECO:0000313" key="7">
    <source>
        <dbReference type="EMBL" id="ODQ70584.1"/>
    </source>
</evidence>
<keyword evidence="3 5" id="KW-1133">Transmembrane helix</keyword>
<dbReference type="InterPro" id="IPR039698">
    <property type="entry name" value="Dfg10/SRD5A3"/>
</dbReference>
<keyword evidence="8" id="KW-1185">Reference proteome</keyword>
<keyword evidence="5" id="KW-0560">Oxidoreductase</keyword>
<comment type="similarity">
    <text evidence="5">Belongs to the steroid 5-alpha reductase family. Polyprenal reductase subfamily.</text>
</comment>
<evidence type="ECO:0000256" key="5">
    <source>
        <dbReference type="RuleBase" id="RU367081"/>
    </source>
</evidence>
<dbReference type="STRING" id="675824.A0A1E3PZ82"/>
<dbReference type="UniPathway" id="UPA00378"/>
<dbReference type="InterPro" id="IPR001104">
    <property type="entry name" value="3-oxo-5_a-steroid_4-DH_C"/>
</dbReference>
<evidence type="ECO:0000256" key="1">
    <source>
        <dbReference type="ARBA" id="ARBA00004127"/>
    </source>
</evidence>
<dbReference type="GO" id="GO:0016095">
    <property type="term" value="P:polyprenol catabolic process"/>
    <property type="evidence" value="ECO:0007669"/>
    <property type="project" value="UniProtKB-UniRule"/>
</dbReference>
<dbReference type="EC" id="1.3.1.94" evidence="5"/>
<feature type="transmembrane region" description="Helical" evidence="5">
    <location>
        <begin position="207"/>
        <end position="226"/>
    </location>
</feature>
<accession>A0A1E3PZ82</accession>
<dbReference type="GO" id="GO:0160198">
    <property type="term" value="F:polyprenal reductase activity"/>
    <property type="evidence" value="ECO:0007669"/>
    <property type="project" value="UniProtKB-EC"/>
</dbReference>
<dbReference type="GO" id="GO:0006488">
    <property type="term" value="P:dolichol-linked oligosaccharide biosynthetic process"/>
    <property type="evidence" value="ECO:0007669"/>
    <property type="project" value="UniProtKB-UniRule"/>
</dbReference>
<dbReference type="EMBL" id="KV454300">
    <property type="protein sequence ID" value="ODQ70584.1"/>
    <property type="molecule type" value="Genomic_DNA"/>
</dbReference>
<dbReference type="PROSITE" id="PS50244">
    <property type="entry name" value="S5A_REDUCTASE"/>
    <property type="match status" value="1"/>
</dbReference>
<keyword evidence="5" id="KW-0521">NADP</keyword>
<evidence type="ECO:0000259" key="6">
    <source>
        <dbReference type="Pfam" id="PF02544"/>
    </source>
</evidence>
<sequence>MHVLSFLIQLSLYALTSSVLLSRFVPRLRYLLQYGKTLESITPVECAPRPKNSLIESSCDAILKPLGFTVPKRWFTHFYVLGLSLSAASSVMLYLCHSGKVTFPVSFLIYIDEFLTKKLTWLLAKNLAVNASDINVSYTRAMAATIIVTLQCFRRLCECIFVEKMSQTARMRGGHYIVGHLFYVAATAATWSHALESTLAGDDEGDSVPKIAIIMYLVAAFAQYTVHDQLSRLKKYSPPPPTMLFKHLVCPHYTAEVVIYLAVAWICGFTRANVAVLVWTAVSLGTSAEQSRKFYAEKFGATAVEGKWNLVPFVF</sequence>
<dbReference type="GO" id="GO:0005789">
    <property type="term" value="C:endoplasmic reticulum membrane"/>
    <property type="evidence" value="ECO:0007669"/>
    <property type="project" value="UniProtKB-SubCell"/>
</dbReference>
<dbReference type="GO" id="GO:0102389">
    <property type="term" value="F:polyprenol reductase activity"/>
    <property type="evidence" value="ECO:0007669"/>
    <property type="project" value="UniProtKB-UniRule"/>
</dbReference>
<organism evidence="7 8">
    <name type="scientific">Lipomyces starkeyi NRRL Y-11557</name>
    <dbReference type="NCBI Taxonomy" id="675824"/>
    <lineage>
        <taxon>Eukaryota</taxon>
        <taxon>Fungi</taxon>
        <taxon>Dikarya</taxon>
        <taxon>Ascomycota</taxon>
        <taxon>Saccharomycotina</taxon>
        <taxon>Lipomycetes</taxon>
        <taxon>Lipomycetales</taxon>
        <taxon>Lipomycetaceae</taxon>
        <taxon>Lipomyces</taxon>
    </lineage>
</organism>
<name>A0A1E3PZ82_LIPST</name>
<feature type="transmembrane region" description="Helical" evidence="5">
    <location>
        <begin position="174"/>
        <end position="195"/>
    </location>
</feature>
<evidence type="ECO:0000256" key="2">
    <source>
        <dbReference type="ARBA" id="ARBA00022692"/>
    </source>
</evidence>
<dbReference type="Pfam" id="PF02544">
    <property type="entry name" value="Steroid_dh"/>
    <property type="match status" value="1"/>
</dbReference>
<dbReference type="PANTHER" id="PTHR14624">
    <property type="entry name" value="DFG10 PROTEIN"/>
    <property type="match status" value="1"/>
</dbReference>
<dbReference type="PANTHER" id="PTHR14624:SF0">
    <property type="entry name" value="POLYPRENOL REDUCTASE"/>
    <property type="match status" value="1"/>
</dbReference>
<comment type="catalytic activity">
    <reaction evidence="5">
        <text>a di-trans,poly-cis-dolichal + NADP(+) = a di-trans,poly-cis-polyprenal + NADPH + H(+)</text>
        <dbReference type="Rhea" id="RHEA:80727"/>
        <dbReference type="Rhea" id="RHEA-COMP:19536"/>
        <dbReference type="Rhea" id="RHEA-COMP:19537"/>
        <dbReference type="ChEBI" id="CHEBI:15378"/>
        <dbReference type="ChEBI" id="CHEBI:57783"/>
        <dbReference type="ChEBI" id="CHEBI:58349"/>
        <dbReference type="ChEBI" id="CHEBI:231623"/>
        <dbReference type="ChEBI" id="CHEBI:231637"/>
        <dbReference type="EC" id="1.3.1.94"/>
    </reaction>
    <physiologicalReaction direction="right-to-left" evidence="5">
        <dbReference type="Rhea" id="RHEA:80729"/>
    </physiologicalReaction>
</comment>
<keyword evidence="2 5" id="KW-0812">Transmembrane</keyword>